<accession>A0ABT6R082</accession>
<name>A0ABT6R082_9BACL</name>
<reference evidence="2 3" key="1">
    <citation type="submission" date="2023-04" db="EMBL/GenBank/DDBJ databases">
        <title>Antarctic isolates genomes.</title>
        <authorList>
            <person name="Dimov S.G."/>
        </authorList>
    </citation>
    <scope>NUCLEOTIDE SEQUENCE [LARGE SCALE GENOMIC DNA]</scope>
    <source>
        <strain evidence="2 3">AL19</strain>
    </source>
</reference>
<evidence type="ECO:0000256" key="1">
    <source>
        <dbReference type="SAM" id="Phobius"/>
    </source>
</evidence>
<keyword evidence="3" id="KW-1185">Reference proteome</keyword>
<sequence>MSPEAFVMMMTVWFASLFVVVPLFIIEGREEREAERKQADMKKGHHSEER</sequence>
<keyword evidence="1" id="KW-0812">Transmembrane</keyword>
<dbReference type="RefSeq" id="WP_282354788.1">
    <property type="nucleotide sequence ID" value="NZ_JASBQV010000004.1"/>
</dbReference>
<keyword evidence="1" id="KW-1133">Transmembrane helix</keyword>
<feature type="transmembrane region" description="Helical" evidence="1">
    <location>
        <begin position="6"/>
        <end position="26"/>
    </location>
</feature>
<evidence type="ECO:0000313" key="2">
    <source>
        <dbReference type="EMBL" id="MDI3234207.1"/>
    </source>
</evidence>
<dbReference type="EMBL" id="JASBQV010000004">
    <property type="protein sequence ID" value="MDI3234207.1"/>
    <property type="molecule type" value="Genomic_DNA"/>
</dbReference>
<proteinExistence type="predicted"/>
<gene>
    <name evidence="2" type="ORF">QK289_04235</name>
</gene>
<protein>
    <recommendedName>
        <fullName evidence="4">Transmembrane protein</fullName>
    </recommendedName>
</protein>
<evidence type="ECO:0008006" key="4">
    <source>
        <dbReference type="Google" id="ProtNLM"/>
    </source>
</evidence>
<dbReference type="Proteomes" id="UP001243286">
    <property type="component" value="Unassembled WGS sequence"/>
</dbReference>
<organism evidence="2 3">
    <name type="scientific">Exiguobacterium antarcticum</name>
    <dbReference type="NCBI Taxonomy" id="132920"/>
    <lineage>
        <taxon>Bacteria</taxon>
        <taxon>Bacillati</taxon>
        <taxon>Bacillota</taxon>
        <taxon>Bacilli</taxon>
        <taxon>Bacillales</taxon>
        <taxon>Bacillales Family XII. Incertae Sedis</taxon>
        <taxon>Exiguobacterium</taxon>
    </lineage>
</organism>
<comment type="caution">
    <text evidence="2">The sequence shown here is derived from an EMBL/GenBank/DDBJ whole genome shotgun (WGS) entry which is preliminary data.</text>
</comment>
<evidence type="ECO:0000313" key="3">
    <source>
        <dbReference type="Proteomes" id="UP001243286"/>
    </source>
</evidence>
<keyword evidence="1" id="KW-0472">Membrane</keyword>